<feature type="domain" description="DUF402" evidence="1">
    <location>
        <begin position="12"/>
        <end position="154"/>
    </location>
</feature>
<evidence type="ECO:0000313" key="2">
    <source>
        <dbReference type="EMBL" id="KHD76627.1"/>
    </source>
</evidence>
<dbReference type="AlphaFoldDB" id="A0A0A6X928"/>
<organism evidence="2 3">
    <name type="scientific">Actinoplanes utahensis</name>
    <dbReference type="NCBI Taxonomy" id="1869"/>
    <lineage>
        <taxon>Bacteria</taxon>
        <taxon>Bacillati</taxon>
        <taxon>Actinomycetota</taxon>
        <taxon>Actinomycetes</taxon>
        <taxon>Micromonosporales</taxon>
        <taxon>Micromonosporaceae</taxon>
        <taxon>Actinoplanes</taxon>
    </lineage>
</organism>
<reference evidence="2 3" key="1">
    <citation type="submission" date="2014-10" db="EMBL/GenBank/DDBJ databases">
        <title>Draft genome sequence of Actinoplanes utahensis NRRL 12052.</title>
        <authorList>
            <person name="Velasco-Bucheli B."/>
            <person name="del Cerro C."/>
            <person name="Hormigo D."/>
            <person name="Garcia J.L."/>
            <person name="Acebal C."/>
            <person name="Arroyo M."/>
            <person name="de la Mata I."/>
        </authorList>
    </citation>
    <scope>NUCLEOTIDE SEQUENCE [LARGE SCALE GENOMIC DNA]</scope>
    <source>
        <strain evidence="2 3">NRRL 12052</strain>
    </source>
</reference>
<dbReference type="eggNOG" id="COG3557">
    <property type="taxonomic scope" value="Bacteria"/>
</dbReference>
<dbReference type="InterPro" id="IPR035930">
    <property type="entry name" value="FomD-like_sf"/>
</dbReference>
<proteinExistence type="predicted"/>
<dbReference type="EMBL" id="JRTT01000017">
    <property type="protein sequence ID" value="KHD76627.1"/>
    <property type="molecule type" value="Genomic_DNA"/>
</dbReference>
<evidence type="ECO:0000259" key="1">
    <source>
        <dbReference type="Pfam" id="PF04167"/>
    </source>
</evidence>
<dbReference type="Proteomes" id="UP000054537">
    <property type="component" value="Unassembled WGS sequence"/>
</dbReference>
<accession>A0A0A6X928</accession>
<dbReference type="Pfam" id="PF04167">
    <property type="entry name" value="DUF402"/>
    <property type="match status" value="1"/>
</dbReference>
<gene>
    <name evidence="2" type="ORF">MB27_16085</name>
</gene>
<sequence length="180" mass="20708">MTPAELVLRKYDGRPHRRVTGHLLGTDDFGTWIGTPRGSVVHYSYGWRRRQRTREHAVRLLPHHGWWMAMFLDRPNRLDVYCDVATPAERDVSPTGIPRFTVVDLDIDVLRFRSDGRVQIDDEDEFHQHREHFGYPADVVTAAGSAADALHQALAGPHDPFTGRHEIWMNRMLAGTGRHR</sequence>
<comment type="caution">
    <text evidence="2">The sequence shown here is derived from an EMBL/GenBank/DDBJ whole genome shotgun (WGS) entry which is preliminary data.</text>
</comment>
<protein>
    <recommendedName>
        <fullName evidence="1">DUF402 domain-containing protein</fullName>
    </recommendedName>
</protein>
<dbReference type="InterPro" id="IPR007295">
    <property type="entry name" value="DUF402"/>
</dbReference>
<keyword evidence="3" id="KW-1185">Reference proteome</keyword>
<dbReference type="SUPFAM" id="SSF159234">
    <property type="entry name" value="FomD-like"/>
    <property type="match status" value="1"/>
</dbReference>
<dbReference type="Gene3D" id="2.40.380.10">
    <property type="entry name" value="FomD-like"/>
    <property type="match status" value="1"/>
</dbReference>
<evidence type="ECO:0000313" key="3">
    <source>
        <dbReference type="Proteomes" id="UP000054537"/>
    </source>
</evidence>
<name>A0A0A6X928_ACTUT</name>
<dbReference type="OrthoDB" id="3531052at2"/>